<keyword evidence="3" id="KW-1185">Reference proteome</keyword>
<feature type="transmembrane region" description="Helical" evidence="1">
    <location>
        <begin position="20"/>
        <end position="39"/>
    </location>
</feature>
<comment type="caution">
    <text evidence="2">The sequence shown here is derived from an EMBL/GenBank/DDBJ whole genome shotgun (WGS) entry which is preliminary data.</text>
</comment>
<name>A0A0C2W9P0_9BACL</name>
<evidence type="ECO:0000313" key="3">
    <source>
        <dbReference type="Proteomes" id="UP000031950"/>
    </source>
</evidence>
<protein>
    <submittedName>
        <fullName evidence="2">Uncharacterized protein</fullName>
    </submittedName>
</protein>
<keyword evidence="1" id="KW-0812">Transmembrane</keyword>
<reference evidence="2 3" key="1">
    <citation type="submission" date="2015-01" db="EMBL/GenBank/DDBJ databases">
        <title>Genome sequence of Jeotgalibacillus alimentarius.</title>
        <authorList>
            <person name="Goh K.M."/>
            <person name="Chan K.-G."/>
            <person name="Yaakop A.S."/>
            <person name="Ee R."/>
            <person name="Gan H.M."/>
            <person name="Chan C.S."/>
        </authorList>
    </citation>
    <scope>NUCLEOTIDE SEQUENCE [LARGE SCALE GENOMIC DNA]</scope>
    <source>
        <strain evidence="2 3">YKJ-13</strain>
    </source>
</reference>
<dbReference type="PATRIC" id="fig|135826.4.peg.296"/>
<dbReference type="Proteomes" id="UP000031950">
    <property type="component" value="Unassembled WGS sequence"/>
</dbReference>
<accession>A0A0C2W9P0</accession>
<keyword evidence="1" id="KW-0472">Membrane</keyword>
<dbReference type="EMBL" id="JXRQ01000008">
    <property type="protein sequence ID" value="KIL53316.1"/>
    <property type="molecule type" value="Genomic_DNA"/>
</dbReference>
<keyword evidence="1" id="KW-1133">Transmembrane helix</keyword>
<gene>
    <name evidence="2" type="ORF">KP77_02920</name>
</gene>
<organism evidence="2 3">
    <name type="scientific">Jeotgalibacillus alimentarius</name>
    <dbReference type="NCBI Taxonomy" id="135826"/>
    <lineage>
        <taxon>Bacteria</taxon>
        <taxon>Bacillati</taxon>
        <taxon>Bacillota</taxon>
        <taxon>Bacilli</taxon>
        <taxon>Bacillales</taxon>
        <taxon>Caryophanaceae</taxon>
        <taxon>Jeotgalibacillus</taxon>
    </lineage>
</organism>
<feature type="transmembrane region" description="Helical" evidence="1">
    <location>
        <begin position="45"/>
        <end position="62"/>
    </location>
</feature>
<sequence>MGKRMLPKPKPPWWKKCRCYLQTIIIPICIFQAILLLLIPSTIDVLILGILIGIACVLHFEWI</sequence>
<evidence type="ECO:0000256" key="1">
    <source>
        <dbReference type="SAM" id="Phobius"/>
    </source>
</evidence>
<dbReference type="AlphaFoldDB" id="A0A0C2W9P0"/>
<dbReference type="RefSeq" id="WP_041120991.1">
    <property type="nucleotide sequence ID" value="NZ_JXRQ01000008.1"/>
</dbReference>
<evidence type="ECO:0000313" key="2">
    <source>
        <dbReference type="EMBL" id="KIL53316.1"/>
    </source>
</evidence>
<proteinExistence type="predicted"/>